<proteinExistence type="predicted"/>
<evidence type="ECO:0000313" key="2">
    <source>
        <dbReference type="Proteomes" id="UP001145022"/>
    </source>
</evidence>
<reference evidence="1" key="1">
    <citation type="journal article" date="2021" name="Sci. Rep.">
        <title>An efficient direct screening system for microorganisms that activate plant immune responses based on plant-microbe interactions using cultured plant cells.</title>
        <authorList>
            <person name="Kurokawa M."/>
            <person name="Nakano M."/>
            <person name="Kitahata N."/>
            <person name="Kuchitsu K."/>
            <person name="Furuya T."/>
        </authorList>
    </citation>
    <scope>NUCLEOTIDE SEQUENCE</scope>
    <source>
        <strain evidence="1">RS3R-1</strain>
    </source>
</reference>
<organism evidence="1 2">
    <name type="scientific">Pseudomonas atacamensis</name>
    <dbReference type="NCBI Taxonomy" id="2565368"/>
    <lineage>
        <taxon>Bacteria</taxon>
        <taxon>Pseudomonadati</taxon>
        <taxon>Pseudomonadota</taxon>
        <taxon>Gammaproteobacteria</taxon>
        <taxon>Pseudomonadales</taxon>
        <taxon>Pseudomonadaceae</taxon>
        <taxon>Pseudomonas</taxon>
    </lineage>
</organism>
<reference evidence="1" key="2">
    <citation type="submission" date="2022-11" db="EMBL/GenBank/DDBJ databases">
        <title>Draft genome sequencing of Pseudomonas atacamensis RS3R1.</title>
        <authorList>
            <person name="Furuya T."/>
            <person name="Kaneko H."/>
        </authorList>
    </citation>
    <scope>NUCLEOTIDE SEQUENCE</scope>
    <source>
        <strain evidence="1">RS3R-1</strain>
    </source>
</reference>
<gene>
    <name evidence="1" type="ORF">RS3R1_34960</name>
</gene>
<evidence type="ECO:0000313" key="1">
    <source>
        <dbReference type="EMBL" id="GLH44408.1"/>
    </source>
</evidence>
<evidence type="ECO:0008006" key="3">
    <source>
        <dbReference type="Google" id="ProtNLM"/>
    </source>
</evidence>
<dbReference type="Proteomes" id="UP001145022">
    <property type="component" value="Unassembled WGS sequence"/>
</dbReference>
<dbReference type="EMBL" id="BSCQ01000042">
    <property type="protein sequence ID" value="GLH44408.1"/>
    <property type="molecule type" value="Genomic_DNA"/>
</dbReference>
<reference evidence="1" key="3">
    <citation type="journal article" date="2023" name="J. Biotechnol.">
        <title>Draft Genome Sequences of Endophytic Pseudomonas Strains, Isolated from the Interior of Brassicaceae Plants.</title>
        <authorList>
            <person name="Kaneko H."/>
            <person name="Furuya T."/>
        </authorList>
    </citation>
    <scope>NUCLEOTIDE SEQUENCE</scope>
    <source>
        <strain evidence="1">RS3R-1</strain>
    </source>
</reference>
<dbReference type="RefSeq" id="WP_166554571.1">
    <property type="nucleotide sequence ID" value="NZ_BSCQ01000042.1"/>
</dbReference>
<sequence length="138" mass="16625">MIKDPYLDELFKPRFTWFIGVLDVYDREETLGIELGAYNPDISEDRERLIRKYCLNLPYLSYRHKFVLFEALEEALSDSAYDFESLFDIDESETCSWPRAEWYSLESPRCFFSDVYRLAAEIWREDIDKAAREDRSTW</sequence>
<keyword evidence="2" id="KW-1185">Reference proteome</keyword>
<comment type="caution">
    <text evidence="1">The sequence shown here is derived from an EMBL/GenBank/DDBJ whole genome shotgun (WGS) entry which is preliminary data.</text>
</comment>
<protein>
    <recommendedName>
        <fullName evidence="3">CdiI immunity protein domain-containing protein</fullName>
    </recommendedName>
</protein>
<name>A0ABQ5PLI0_9PSED</name>
<accession>A0ABQ5PLI0</accession>